<reference evidence="2" key="1">
    <citation type="submission" date="2021-06" db="EMBL/GenBank/DDBJ databases">
        <title>Genome Sequence of Mortierella hyaline Strain SCG-10, a Cold-Adapted, Nitrate-Reducing Fungus Isolated from Soil in Minnesota, USA.</title>
        <authorList>
            <person name="Aldossari N."/>
        </authorList>
    </citation>
    <scope>NUCLEOTIDE SEQUENCE</scope>
    <source>
        <strain evidence="2">SCG-10</strain>
    </source>
</reference>
<organism evidence="2 3">
    <name type="scientific">Linnemannia hyalina</name>
    <dbReference type="NCBI Taxonomy" id="64524"/>
    <lineage>
        <taxon>Eukaryota</taxon>
        <taxon>Fungi</taxon>
        <taxon>Fungi incertae sedis</taxon>
        <taxon>Mucoromycota</taxon>
        <taxon>Mortierellomycotina</taxon>
        <taxon>Mortierellomycetes</taxon>
        <taxon>Mortierellales</taxon>
        <taxon>Mortierellaceae</taxon>
        <taxon>Linnemannia</taxon>
    </lineage>
</organism>
<name>A0A9P7XP19_9FUNG</name>
<protein>
    <submittedName>
        <fullName evidence="2">Uncharacterized protein</fullName>
    </submittedName>
</protein>
<dbReference type="AlphaFoldDB" id="A0A9P7XP19"/>
<evidence type="ECO:0000313" key="2">
    <source>
        <dbReference type="EMBL" id="KAG9064442.1"/>
    </source>
</evidence>
<proteinExistence type="predicted"/>
<keyword evidence="3" id="KW-1185">Reference proteome</keyword>
<dbReference type="Proteomes" id="UP000707451">
    <property type="component" value="Unassembled WGS sequence"/>
</dbReference>
<dbReference type="EMBL" id="JAHRHY010000014">
    <property type="protein sequence ID" value="KAG9064442.1"/>
    <property type="molecule type" value="Genomic_DNA"/>
</dbReference>
<comment type="caution">
    <text evidence="2">The sequence shown here is derived from an EMBL/GenBank/DDBJ whole genome shotgun (WGS) entry which is preliminary data.</text>
</comment>
<evidence type="ECO:0000256" key="1">
    <source>
        <dbReference type="SAM" id="MobiDB-lite"/>
    </source>
</evidence>
<feature type="region of interest" description="Disordered" evidence="1">
    <location>
        <begin position="1"/>
        <end position="20"/>
    </location>
</feature>
<gene>
    <name evidence="2" type="ORF">KI688_003632</name>
</gene>
<accession>A0A9P7XP19</accession>
<evidence type="ECO:0000313" key="3">
    <source>
        <dbReference type="Proteomes" id="UP000707451"/>
    </source>
</evidence>
<sequence length="68" mass="7477">MSRIPQLPRPTGHTPTWLSDDVVSYDESPFIQPPLIQAQLAAVQVQLEALAIDAAQEQDVEVDHAVET</sequence>